<protein>
    <submittedName>
        <fullName evidence="1">Uncharacterized protein</fullName>
    </submittedName>
</protein>
<evidence type="ECO:0000313" key="1">
    <source>
        <dbReference type="EMBL" id="SMY30503.1"/>
    </source>
</evidence>
<reference evidence="1 2" key="1">
    <citation type="submission" date="2016-10" db="EMBL/GenBank/DDBJ databases">
        <authorList>
            <person name="Varghese N."/>
        </authorList>
    </citation>
    <scope>NUCLEOTIDE SEQUENCE [LARGE SCALE GENOMIC DNA]</scope>
</reference>
<dbReference type="AlphaFoldDB" id="A0A1Y6M1J6"/>
<dbReference type="EMBL" id="LT882694">
    <property type="protein sequence ID" value="SMY30503.1"/>
    <property type="molecule type" value="Genomic_DNA"/>
</dbReference>
<sequence>MRNLLAKSRSGHKQPVDMDMQYLTLDSLLRSKLQAQNTRRAVCYFVFPSTFGTIFQSSDPRDRLHSQDQGFTLGEHFFRKTSILETDPHSSTNGPKTYYANVGSHPLPTKTLSTTLHLFTTSPFLPFITTSLDKFSSEWAIHWNLAASYYSVASVFAQLDHEADARTDAVIQIVSLTGKHQTSDQSIVREMVAEAG</sequence>
<proteinExistence type="predicted"/>
<organism evidence="1 2">
    <name type="scientific">Zymoseptoria tritici ST99CH_1A5</name>
    <dbReference type="NCBI Taxonomy" id="1276529"/>
    <lineage>
        <taxon>Eukaryota</taxon>
        <taxon>Fungi</taxon>
        <taxon>Dikarya</taxon>
        <taxon>Ascomycota</taxon>
        <taxon>Pezizomycotina</taxon>
        <taxon>Dothideomycetes</taxon>
        <taxon>Dothideomycetidae</taxon>
        <taxon>Mycosphaerellales</taxon>
        <taxon>Mycosphaerellaceae</taxon>
        <taxon>Zymoseptoria</taxon>
    </lineage>
</organism>
<evidence type="ECO:0000313" key="2">
    <source>
        <dbReference type="Proteomes" id="UP000215453"/>
    </source>
</evidence>
<name>A0A1Y6M1J6_ZYMTR</name>
<accession>A0A1Y6M1J6</accession>
<dbReference type="Proteomes" id="UP000215453">
    <property type="component" value="Chromosome 19"/>
</dbReference>
<gene>
    <name evidence="1" type="ORF">ZT1A5_G11957</name>
</gene>